<feature type="transmembrane region" description="Helical" evidence="1">
    <location>
        <begin position="28"/>
        <end position="48"/>
    </location>
</feature>
<name>A0ABV4E0A1_9CLOT</name>
<evidence type="ECO:0000256" key="1">
    <source>
        <dbReference type="SAM" id="Phobius"/>
    </source>
</evidence>
<evidence type="ECO:0000313" key="3">
    <source>
        <dbReference type="Proteomes" id="UP001565220"/>
    </source>
</evidence>
<dbReference type="EMBL" id="JBGFFE010000024">
    <property type="protein sequence ID" value="MEY8764584.1"/>
    <property type="molecule type" value="Genomic_DNA"/>
</dbReference>
<keyword evidence="1" id="KW-1133">Transmembrane helix</keyword>
<keyword evidence="1" id="KW-0812">Transmembrane</keyword>
<proteinExistence type="predicted"/>
<keyword evidence="1" id="KW-0472">Membrane</keyword>
<accession>A0ABV4E0A1</accession>
<organism evidence="2 3">
    <name type="scientific">Clostridium lapidicellarium</name>
    <dbReference type="NCBI Taxonomy" id="3240931"/>
    <lineage>
        <taxon>Bacteria</taxon>
        <taxon>Bacillati</taxon>
        <taxon>Bacillota</taxon>
        <taxon>Clostridia</taxon>
        <taxon>Eubacteriales</taxon>
        <taxon>Clostridiaceae</taxon>
        <taxon>Clostridium</taxon>
    </lineage>
</organism>
<evidence type="ECO:0000313" key="2">
    <source>
        <dbReference type="EMBL" id="MEY8764584.1"/>
    </source>
</evidence>
<keyword evidence="3" id="KW-1185">Reference proteome</keyword>
<sequence length="54" mass="5856">MLSISLIGFPLPWTIPSLLISNGALDPISITILVITGITGFVGTVAWWRFAEQQ</sequence>
<protein>
    <submittedName>
        <fullName evidence="2">Uncharacterized protein</fullName>
    </submittedName>
</protein>
<gene>
    <name evidence="2" type="ORF">AB8S09_13250</name>
</gene>
<comment type="caution">
    <text evidence="2">The sequence shown here is derived from an EMBL/GenBank/DDBJ whole genome shotgun (WGS) entry which is preliminary data.</text>
</comment>
<dbReference type="Proteomes" id="UP001565220">
    <property type="component" value="Unassembled WGS sequence"/>
</dbReference>
<dbReference type="RefSeq" id="WP_294183521.1">
    <property type="nucleotide sequence ID" value="NZ_JBGFFE010000024.1"/>
</dbReference>
<reference evidence="2 3" key="1">
    <citation type="submission" date="2024-08" db="EMBL/GenBank/DDBJ databases">
        <title>Clostridium lapicellarii sp. nov., and Clostridium renhuaiense sp. nov., two species isolated from the mud in a fermentation cellar used for producing sauce-flavour Chinese liquors.</title>
        <authorList>
            <person name="Yang F."/>
            <person name="Wang H."/>
            <person name="Chen L.Q."/>
            <person name="Zhou N."/>
            <person name="Lu J.J."/>
            <person name="Pu X.X."/>
            <person name="Wan B."/>
            <person name="Wang L."/>
            <person name="Liu S.J."/>
        </authorList>
    </citation>
    <scope>NUCLEOTIDE SEQUENCE [LARGE SCALE GENOMIC DNA]</scope>
    <source>
        <strain evidence="2 3">MT-113</strain>
    </source>
</reference>